<evidence type="ECO:0000256" key="5">
    <source>
        <dbReference type="ARBA" id="ARBA00023180"/>
    </source>
</evidence>
<proteinExistence type="inferred from homology"/>
<dbReference type="EnsemblPlants" id="Kaladp0868s0008.1.v1.1">
    <property type="protein sequence ID" value="Kaladp0868s0008.1.v1.1"/>
    <property type="gene ID" value="Kaladp0868s0008.v1.1"/>
</dbReference>
<dbReference type="Gramene" id="Kaladp0868s0008.1.v1.1">
    <property type="protein sequence ID" value="Kaladp0868s0008.1.v1.1"/>
    <property type="gene ID" value="Kaladp0868s0008.v1.1"/>
</dbReference>
<evidence type="ECO:0000313" key="9">
    <source>
        <dbReference type="Proteomes" id="UP000594263"/>
    </source>
</evidence>
<dbReference type="InterPro" id="IPR032861">
    <property type="entry name" value="TAXi_N"/>
</dbReference>
<dbReference type="InterPro" id="IPR032799">
    <property type="entry name" value="TAXi_C"/>
</dbReference>
<dbReference type="OMA" id="THFNIEL"/>
<comment type="similarity">
    <text evidence="1">Belongs to the peptidase A1 family.</text>
</comment>
<keyword evidence="9" id="KW-1185">Reference proteome</keyword>
<dbReference type="GO" id="GO:0004190">
    <property type="term" value="F:aspartic-type endopeptidase activity"/>
    <property type="evidence" value="ECO:0007669"/>
    <property type="project" value="UniProtKB-KW"/>
</dbReference>
<dbReference type="PRINTS" id="PR00792">
    <property type="entry name" value="PEPSIN"/>
</dbReference>
<dbReference type="SUPFAM" id="SSF50630">
    <property type="entry name" value="Acid proteases"/>
    <property type="match status" value="1"/>
</dbReference>
<dbReference type="CDD" id="cd05476">
    <property type="entry name" value="pepsin_A_like_plant"/>
    <property type="match status" value="1"/>
</dbReference>
<accession>A0A7N0VIS2</accession>
<feature type="domain" description="Peptidase A1" evidence="7">
    <location>
        <begin position="85"/>
        <end position="438"/>
    </location>
</feature>
<sequence>MSVAMSVTAKAPATLILLIFLQLAIWGSANMVFEVKHRFGGRGWPLRDLRAHDLRRHGRLLASAPPYAFDVNLGGNGNPVETGVYFGKIGLGTPPKDFYVQVDTGSDLLWVHCAGCHNCPTKSQLGVPLTFYNPKASSTAEVFSCESQFCIDQFNGKLQSCKAENPCNYRITYADESASMGFYVNDSVRLSQVTGDFQTGWASGSVVFGCGSSQSGGLSSSNGALDGIIGFGQSNSSLISQLAASGKVKKIFGHCLDNIVGGGIFAIGEIVEPQVKSTPILPNMLHYNVALKSIEVGGNSLPISLDAYSGQGQGGAVIDSGTTLAYLPDDIYTPLVNQILARQPDLRLHTIDQVFTCFKYEDNVDDGFPVVTFNFDESVSLTVYPHEYFFEVQEDIWCFGWLTHGSDSSENPAILLGDMALSNRLVVYDLENQTIGWTEYNCEFLMGFFSFSSVSLHGHFNKSGIGAVCVSLTDYCDTFRLQGHQSEGRFWGGAFSRRARPLPYVRLQARRLQWDGSHTSVAIGRAYALLICEPVEDGMRRDSSATSRVISSAGQPQSFKCLHMRRKTGSIQMEKMYKLRCKQLWALCI</sequence>
<dbReference type="PROSITE" id="PS51767">
    <property type="entry name" value="PEPTIDASE_A1"/>
    <property type="match status" value="1"/>
</dbReference>
<evidence type="ECO:0000256" key="4">
    <source>
        <dbReference type="ARBA" id="ARBA00022801"/>
    </source>
</evidence>
<evidence type="ECO:0000256" key="1">
    <source>
        <dbReference type="ARBA" id="ARBA00007447"/>
    </source>
</evidence>
<name>A0A7N0VIS2_KALFE</name>
<dbReference type="Gene3D" id="2.40.70.10">
    <property type="entry name" value="Acid Proteases"/>
    <property type="match status" value="2"/>
</dbReference>
<dbReference type="AlphaFoldDB" id="A0A7N0VIS2"/>
<dbReference type="InterPro" id="IPR033121">
    <property type="entry name" value="PEPTIDASE_A1"/>
</dbReference>
<reference evidence="8" key="1">
    <citation type="submission" date="2021-01" db="UniProtKB">
        <authorList>
            <consortium name="EnsemblPlants"/>
        </authorList>
    </citation>
    <scope>IDENTIFICATION</scope>
</reference>
<dbReference type="InterPro" id="IPR034161">
    <property type="entry name" value="Pepsin-like_plant"/>
</dbReference>
<keyword evidence="4" id="KW-0378">Hydrolase</keyword>
<dbReference type="GO" id="GO:0006508">
    <property type="term" value="P:proteolysis"/>
    <property type="evidence" value="ECO:0007669"/>
    <property type="project" value="UniProtKB-KW"/>
</dbReference>
<dbReference type="InterPro" id="IPR021109">
    <property type="entry name" value="Peptidase_aspartic_dom_sf"/>
</dbReference>
<dbReference type="Proteomes" id="UP000594263">
    <property type="component" value="Unplaced"/>
</dbReference>
<dbReference type="PANTHER" id="PTHR13683:SF768">
    <property type="entry name" value="EUKARYOTIC ASPARTYL PROTEASE FAMILY PROTEIN"/>
    <property type="match status" value="1"/>
</dbReference>
<dbReference type="InterPro" id="IPR001461">
    <property type="entry name" value="Aspartic_peptidase_A1"/>
</dbReference>
<evidence type="ECO:0000256" key="6">
    <source>
        <dbReference type="PIRSR" id="PIRSR601461-1"/>
    </source>
</evidence>
<feature type="active site" evidence="6">
    <location>
        <position position="319"/>
    </location>
</feature>
<evidence type="ECO:0000259" key="7">
    <source>
        <dbReference type="PROSITE" id="PS51767"/>
    </source>
</evidence>
<evidence type="ECO:0000313" key="8">
    <source>
        <dbReference type="EnsemblPlants" id="Kaladp0868s0008.1.v1.1"/>
    </source>
</evidence>
<dbReference type="Pfam" id="PF14541">
    <property type="entry name" value="TAXi_C"/>
    <property type="match status" value="1"/>
</dbReference>
<dbReference type="Pfam" id="PF14543">
    <property type="entry name" value="TAXi_N"/>
    <property type="match status" value="1"/>
</dbReference>
<evidence type="ECO:0000256" key="3">
    <source>
        <dbReference type="ARBA" id="ARBA00022750"/>
    </source>
</evidence>
<organism evidence="8 9">
    <name type="scientific">Kalanchoe fedtschenkoi</name>
    <name type="common">Lavender scallops</name>
    <name type="synonym">South American air plant</name>
    <dbReference type="NCBI Taxonomy" id="63787"/>
    <lineage>
        <taxon>Eukaryota</taxon>
        <taxon>Viridiplantae</taxon>
        <taxon>Streptophyta</taxon>
        <taxon>Embryophyta</taxon>
        <taxon>Tracheophyta</taxon>
        <taxon>Spermatophyta</taxon>
        <taxon>Magnoliopsida</taxon>
        <taxon>eudicotyledons</taxon>
        <taxon>Gunneridae</taxon>
        <taxon>Pentapetalae</taxon>
        <taxon>Saxifragales</taxon>
        <taxon>Crassulaceae</taxon>
        <taxon>Kalanchoe</taxon>
    </lineage>
</organism>
<keyword evidence="5" id="KW-0325">Glycoprotein</keyword>
<feature type="active site" evidence="6">
    <location>
        <position position="103"/>
    </location>
</feature>
<dbReference type="PANTHER" id="PTHR13683">
    <property type="entry name" value="ASPARTYL PROTEASES"/>
    <property type="match status" value="1"/>
</dbReference>
<evidence type="ECO:0000256" key="2">
    <source>
        <dbReference type="ARBA" id="ARBA00022670"/>
    </source>
</evidence>
<keyword evidence="2" id="KW-0645">Protease</keyword>
<keyword evidence="3" id="KW-0064">Aspartyl protease</keyword>
<protein>
    <recommendedName>
        <fullName evidence="7">Peptidase A1 domain-containing protein</fullName>
    </recommendedName>
</protein>